<reference evidence="13 14" key="1">
    <citation type="journal article" date="2013" name="PLoS Genet.">
        <title>The genome and development-dependent transcriptomes of Pyronema confluens: a window into fungal evolution.</title>
        <authorList>
            <person name="Traeger S."/>
            <person name="Altegoer F."/>
            <person name="Freitag M."/>
            <person name="Gabaldon T."/>
            <person name="Kempken F."/>
            <person name="Kumar A."/>
            <person name="Marcet-Houben M."/>
            <person name="Poggeler S."/>
            <person name="Stajich J.E."/>
            <person name="Nowrousian M."/>
        </authorList>
    </citation>
    <scope>NUCLEOTIDE SEQUENCE [LARGE SCALE GENOMIC DNA]</scope>
    <source>
        <strain evidence="14">CBS 100304</strain>
        <tissue evidence="13">Vegetative mycelium</tissue>
    </source>
</reference>
<dbReference type="Pfam" id="PF01522">
    <property type="entry name" value="Polysacc_deac_1"/>
    <property type="match status" value="1"/>
</dbReference>
<dbReference type="AlphaFoldDB" id="U4LVA3"/>
<dbReference type="PANTHER" id="PTHR46471">
    <property type="entry name" value="CHITIN DEACETYLASE"/>
    <property type="match status" value="1"/>
</dbReference>
<dbReference type="STRING" id="1076935.U4LVA3"/>
<dbReference type="SUPFAM" id="SSF57016">
    <property type="entry name" value="Plant lectins/antimicrobial peptides"/>
    <property type="match status" value="2"/>
</dbReference>
<dbReference type="InterPro" id="IPR001002">
    <property type="entry name" value="Chitin-bd_1"/>
</dbReference>
<dbReference type="eggNOG" id="ENOG502QRIP">
    <property type="taxonomic scope" value="Eukaryota"/>
</dbReference>
<keyword evidence="2 8" id="KW-0147">Chitin-binding</keyword>
<evidence type="ECO:0000256" key="4">
    <source>
        <dbReference type="ARBA" id="ARBA00022729"/>
    </source>
</evidence>
<feature type="compositionally biased region" description="Polar residues" evidence="9">
    <location>
        <begin position="462"/>
        <end position="487"/>
    </location>
</feature>
<proteinExistence type="predicted"/>
<gene>
    <name evidence="13" type="ORF">PCON_03614</name>
</gene>
<evidence type="ECO:0000256" key="3">
    <source>
        <dbReference type="ARBA" id="ARBA00022723"/>
    </source>
</evidence>
<dbReference type="GO" id="GO:0046872">
    <property type="term" value="F:metal ion binding"/>
    <property type="evidence" value="ECO:0007669"/>
    <property type="project" value="UniProtKB-KW"/>
</dbReference>
<protein>
    <submittedName>
        <fullName evidence="13">Similar to Chitin deacetylase 1 acc. no. Q06702</fullName>
    </submittedName>
</protein>
<dbReference type="PROSITE" id="PS50941">
    <property type="entry name" value="CHIT_BIND_I_2"/>
    <property type="match status" value="2"/>
</dbReference>
<dbReference type="Proteomes" id="UP000018144">
    <property type="component" value="Unassembled WGS sequence"/>
</dbReference>
<keyword evidence="8" id="KW-1015">Disulfide bond</keyword>
<feature type="chain" id="PRO_5004651972" evidence="10">
    <location>
        <begin position="18"/>
        <end position="519"/>
    </location>
</feature>
<sequence>MKVSFLFLLLTAANTLAHSTRVSLGSGEMDPQSLLLARAEVRFTTDGTCGNQNSGNNKGMHCPKTGNNLCCSYKGYCGDSDGHCGADCQSSFGICKQAVKPKVTQCGPKNGNAKCSDNECCSPAGFCGKTQSYCKSPDCLLGFGRCDASVIPSGSDTGLIDRKLTGTVSYDKDIYHCINKGDIALTYDDGPYNFTEKILDQLKDYNMKATFFVTGINLGKGAIDDPQFGWDKVIRRMIAEGHQVASHTWSHADLSKISKEMRRDEVMKLEMALRNILGSEYIPTYIRPPYSSCNAECKSDLKEMGYHVTYFDLDTDDYNRATSDKIKGAADIFVGNVTKADPKKDKFLAIAHDIQELTATELTASMLKAIKEKGFRGVTVGECLGDAPENWYRGERIDYLKSAGIYDQEKAAREKAATGGYIFITPSHSDASGNLGTGTNFYLHALKDESAAVNSTALNDTASATGSAQPTGLMNPFSGSNNAAGTTDKQKSGSPESRKVSILALMSLFGVACWAVLLG</sequence>
<feature type="region of interest" description="Disordered" evidence="9">
    <location>
        <begin position="462"/>
        <end position="496"/>
    </location>
</feature>
<dbReference type="SUPFAM" id="SSF88713">
    <property type="entry name" value="Glycoside hydrolase/deacetylase"/>
    <property type="match status" value="1"/>
</dbReference>
<evidence type="ECO:0000313" key="14">
    <source>
        <dbReference type="Proteomes" id="UP000018144"/>
    </source>
</evidence>
<feature type="signal peptide" evidence="10">
    <location>
        <begin position="1"/>
        <end position="17"/>
    </location>
</feature>
<evidence type="ECO:0000259" key="11">
    <source>
        <dbReference type="PROSITE" id="PS50941"/>
    </source>
</evidence>
<dbReference type="EMBL" id="HF936526">
    <property type="protein sequence ID" value="CCX34402.1"/>
    <property type="molecule type" value="Genomic_DNA"/>
</dbReference>
<evidence type="ECO:0000256" key="9">
    <source>
        <dbReference type="SAM" id="MobiDB-lite"/>
    </source>
</evidence>
<feature type="domain" description="Chitin-binding type-1" evidence="11">
    <location>
        <begin position="46"/>
        <end position="97"/>
    </location>
</feature>
<dbReference type="PROSITE" id="PS51677">
    <property type="entry name" value="NODB"/>
    <property type="match status" value="1"/>
</dbReference>
<dbReference type="GO" id="GO:0008061">
    <property type="term" value="F:chitin binding"/>
    <property type="evidence" value="ECO:0007669"/>
    <property type="project" value="UniProtKB-UniRule"/>
</dbReference>
<evidence type="ECO:0000313" key="13">
    <source>
        <dbReference type="EMBL" id="CCX34402.1"/>
    </source>
</evidence>
<dbReference type="InterPro" id="IPR036861">
    <property type="entry name" value="Endochitinase-like_sf"/>
</dbReference>
<keyword evidence="5" id="KW-0378">Hydrolase</keyword>
<dbReference type="CDD" id="cd11618">
    <property type="entry name" value="ChtBD1_1"/>
    <property type="match status" value="1"/>
</dbReference>
<evidence type="ECO:0000256" key="5">
    <source>
        <dbReference type="ARBA" id="ARBA00022801"/>
    </source>
</evidence>
<keyword evidence="3" id="KW-0479">Metal-binding</keyword>
<evidence type="ECO:0000256" key="7">
    <source>
        <dbReference type="ARBA" id="ARBA00023285"/>
    </source>
</evidence>
<dbReference type="InterPro" id="IPR002509">
    <property type="entry name" value="NODB_dom"/>
</dbReference>
<evidence type="ECO:0000256" key="2">
    <source>
        <dbReference type="ARBA" id="ARBA00022669"/>
    </source>
</evidence>
<evidence type="ECO:0000259" key="12">
    <source>
        <dbReference type="PROSITE" id="PS51677"/>
    </source>
</evidence>
<keyword evidence="6" id="KW-0119">Carbohydrate metabolism</keyword>
<dbReference type="Gene3D" id="3.30.60.10">
    <property type="entry name" value="Endochitinase-like"/>
    <property type="match status" value="2"/>
</dbReference>
<evidence type="ECO:0000256" key="1">
    <source>
        <dbReference type="ARBA" id="ARBA00001941"/>
    </source>
</evidence>
<dbReference type="SMART" id="SM00270">
    <property type="entry name" value="ChtBD1"/>
    <property type="match status" value="2"/>
</dbReference>
<feature type="domain" description="Chitin-binding type-1" evidence="11">
    <location>
        <begin position="103"/>
        <end position="148"/>
    </location>
</feature>
<dbReference type="PROSITE" id="PS00026">
    <property type="entry name" value="CHIT_BIND_I_1"/>
    <property type="match status" value="1"/>
</dbReference>
<keyword evidence="4 10" id="KW-0732">Signal</keyword>
<dbReference type="GO" id="GO:0016810">
    <property type="term" value="F:hydrolase activity, acting on carbon-nitrogen (but not peptide) bonds"/>
    <property type="evidence" value="ECO:0007669"/>
    <property type="project" value="InterPro"/>
</dbReference>
<evidence type="ECO:0000256" key="6">
    <source>
        <dbReference type="ARBA" id="ARBA00023277"/>
    </source>
</evidence>
<accession>U4LVA3</accession>
<evidence type="ECO:0000256" key="10">
    <source>
        <dbReference type="SAM" id="SignalP"/>
    </source>
</evidence>
<dbReference type="CDD" id="cd10951">
    <property type="entry name" value="CE4_ClCDA_like"/>
    <property type="match status" value="1"/>
</dbReference>
<comment type="caution">
    <text evidence="8">Lacks conserved residue(s) required for the propagation of feature annotation.</text>
</comment>
<feature type="disulfide bond" evidence="8">
    <location>
        <begin position="106"/>
        <end position="121"/>
    </location>
</feature>
<feature type="domain" description="NodB homology" evidence="12">
    <location>
        <begin position="181"/>
        <end position="381"/>
    </location>
</feature>
<comment type="cofactor">
    <cofactor evidence="1">
        <name>Co(2+)</name>
        <dbReference type="ChEBI" id="CHEBI:48828"/>
    </cofactor>
</comment>
<dbReference type="CDD" id="cd00035">
    <property type="entry name" value="ChtBD1"/>
    <property type="match status" value="1"/>
</dbReference>
<name>U4LVA3_PYROM</name>
<organism evidence="13 14">
    <name type="scientific">Pyronema omphalodes (strain CBS 100304)</name>
    <name type="common">Pyronema confluens</name>
    <dbReference type="NCBI Taxonomy" id="1076935"/>
    <lineage>
        <taxon>Eukaryota</taxon>
        <taxon>Fungi</taxon>
        <taxon>Dikarya</taxon>
        <taxon>Ascomycota</taxon>
        <taxon>Pezizomycotina</taxon>
        <taxon>Pezizomycetes</taxon>
        <taxon>Pezizales</taxon>
        <taxon>Pyronemataceae</taxon>
        <taxon>Pyronema</taxon>
    </lineage>
</organism>
<dbReference type="OrthoDB" id="407355at2759"/>
<dbReference type="InterPro" id="IPR011330">
    <property type="entry name" value="Glyco_hydro/deAcase_b/a-brl"/>
</dbReference>
<keyword evidence="7" id="KW-0170">Cobalt</keyword>
<feature type="disulfide bond" evidence="8">
    <location>
        <begin position="115"/>
        <end position="127"/>
    </location>
</feature>
<dbReference type="PANTHER" id="PTHR46471:SF4">
    <property type="entry name" value="CHITIN DEACETYLASE"/>
    <property type="match status" value="1"/>
</dbReference>
<feature type="disulfide bond" evidence="8">
    <location>
        <begin position="70"/>
        <end position="84"/>
    </location>
</feature>
<dbReference type="InterPro" id="IPR018371">
    <property type="entry name" value="Chitin-binding_1_CS"/>
</dbReference>
<dbReference type="Gene3D" id="3.20.20.370">
    <property type="entry name" value="Glycoside hydrolase/deacetylase"/>
    <property type="match status" value="1"/>
</dbReference>
<feature type="disulfide bond" evidence="8">
    <location>
        <begin position="120"/>
        <end position="134"/>
    </location>
</feature>
<dbReference type="Pfam" id="PF00187">
    <property type="entry name" value="Chitin_bind_1"/>
    <property type="match status" value="1"/>
</dbReference>
<evidence type="ECO:0000256" key="8">
    <source>
        <dbReference type="PROSITE-ProRule" id="PRU00261"/>
    </source>
</evidence>
<dbReference type="GO" id="GO:0005975">
    <property type="term" value="P:carbohydrate metabolic process"/>
    <property type="evidence" value="ECO:0007669"/>
    <property type="project" value="InterPro"/>
</dbReference>
<keyword evidence="14" id="KW-1185">Reference proteome</keyword>